<name>A0A650CJ06_SULOH</name>
<dbReference type="SUPFAM" id="SSF56042">
    <property type="entry name" value="PurM C-terminal domain-like"/>
    <property type="match status" value="1"/>
</dbReference>
<dbReference type="InterPro" id="IPR036921">
    <property type="entry name" value="PurM-like_N_sf"/>
</dbReference>
<dbReference type="Pfam" id="PF02769">
    <property type="entry name" value="AIRS_C"/>
    <property type="match status" value="1"/>
</dbReference>
<dbReference type="PIRSF" id="PIRSF006346">
    <property type="entry name" value="Ni_metllenz_mat"/>
    <property type="match status" value="1"/>
</dbReference>
<organism evidence="4 5">
    <name type="scientific">Sulfurisphaera ohwakuensis</name>
    <dbReference type="NCBI Taxonomy" id="69656"/>
    <lineage>
        <taxon>Archaea</taxon>
        <taxon>Thermoproteota</taxon>
        <taxon>Thermoprotei</taxon>
        <taxon>Sulfolobales</taxon>
        <taxon>Sulfolobaceae</taxon>
        <taxon>Sulfurisphaera</taxon>
    </lineage>
</organism>
<dbReference type="GO" id="GO:0009228">
    <property type="term" value="P:thiamine biosynthetic process"/>
    <property type="evidence" value="ECO:0007669"/>
    <property type="project" value="InterPro"/>
</dbReference>
<dbReference type="InterPro" id="IPR016188">
    <property type="entry name" value="PurM-like_N"/>
</dbReference>
<dbReference type="KEGG" id="soh:D1869_11360"/>
<dbReference type="InterPro" id="IPR006283">
    <property type="entry name" value="ThiL-like"/>
</dbReference>
<protein>
    <submittedName>
        <fullName evidence="4">AIR synthase</fullName>
    </submittedName>
    <submittedName>
        <fullName evidence="3">Hydrogenase expression/formation protein</fullName>
    </submittedName>
</protein>
<dbReference type="SUPFAM" id="SSF55326">
    <property type="entry name" value="PurM N-terminal domain-like"/>
    <property type="match status" value="1"/>
</dbReference>
<dbReference type="EMBL" id="JACHFY010000004">
    <property type="protein sequence ID" value="MBB5253387.1"/>
    <property type="molecule type" value="Genomic_DNA"/>
</dbReference>
<keyword evidence="5" id="KW-1185">Reference proteome</keyword>
<evidence type="ECO:0000259" key="1">
    <source>
        <dbReference type="Pfam" id="PF00586"/>
    </source>
</evidence>
<dbReference type="GO" id="GO:0009030">
    <property type="term" value="F:thiamine-phosphate kinase activity"/>
    <property type="evidence" value="ECO:0007669"/>
    <property type="project" value="InterPro"/>
</dbReference>
<evidence type="ECO:0000313" key="3">
    <source>
        <dbReference type="EMBL" id="MBB5253387.1"/>
    </source>
</evidence>
<reference evidence="3 6" key="2">
    <citation type="submission" date="2020-08" db="EMBL/GenBank/DDBJ databases">
        <title>Genomic Encyclopedia of Type Strains, Phase IV (KMG-IV): sequencing the most valuable type-strain genomes for metagenomic binning, comparative biology and taxonomic classification.</title>
        <authorList>
            <person name="Goeker M."/>
        </authorList>
    </citation>
    <scope>NUCLEOTIDE SEQUENCE [LARGE SCALE GENOMIC DNA]</scope>
    <source>
        <strain evidence="3 6">DSM 12421</strain>
    </source>
</reference>
<dbReference type="InterPro" id="IPR036676">
    <property type="entry name" value="PurM-like_C_sf"/>
</dbReference>
<feature type="domain" description="PurM-like C-terminal" evidence="2">
    <location>
        <begin position="217"/>
        <end position="358"/>
    </location>
</feature>
<dbReference type="GeneID" id="42801849"/>
<reference evidence="4 5" key="1">
    <citation type="submission" date="2019-10" db="EMBL/GenBank/DDBJ databases">
        <title>Genome Sequences from Six Type Strain Members of the Archaeal Family Sulfolobaceae: Acidianus ambivalens, Acidianus infernus, Metallosphaera prunae, Stygiolobus azoricus, Sulfolobus metallicus, and Sulfurisphaera ohwakuensis.</title>
        <authorList>
            <person name="Counts J.A."/>
            <person name="Kelly R.M."/>
        </authorList>
    </citation>
    <scope>NUCLEOTIDE SEQUENCE [LARGE SCALE GENOMIC DNA]</scope>
    <source>
        <strain evidence="4 5">TA-1</strain>
    </source>
</reference>
<proteinExistence type="predicted"/>
<dbReference type="OrthoDB" id="42306at2157"/>
<dbReference type="InterPro" id="IPR010918">
    <property type="entry name" value="PurM-like_C_dom"/>
</dbReference>
<dbReference type="EMBL" id="CP045484">
    <property type="protein sequence ID" value="QGR17708.1"/>
    <property type="molecule type" value="Genomic_DNA"/>
</dbReference>
<dbReference type="Proteomes" id="UP000582213">
    <property type="component" value="Unassembled WGS sequence"/>
</dbReference>
<dbReference type="InterPro" id="IPR009186">
    <property type="entry name" value="Ni_metllenz_mat"/>
</dbReference>
<evidence type="ECO:0000313" key="6">
    <source>
        <dbReference type="Proteomes" id="UP000582213"/>
    </source>
</evidence>
<sequence>MDLEGIARKLYPDKDEIRRKLIEEIEFYKGKNYPLKEKIVEAIIKEVEKSINIKGEFFEFPRTNIKAGEAGLGSRGIGDHIIHNKILEIANLEGYEDARINKGIIASVDGIHSRLAYFPFLAAFHATKAALRDIMVKGAEPAGVIVDIHLSDDSDVGMLLDFEAGVATVTEALNIPILSGSTLRIGGDMVIGERISGGVGAIGIVKNKYFSRKNIAEGQYIIMTEGNGGGTITTTAIYNGFYDVIYETLNIKDLVSCKIASNELSEFIHSMTDVTNGGIRASALEISENNVTLQIDKNKFLSLINQKVLSMLQNLRVDPFGISIDSILIFTDNPELVKNKLNSSGIRAEIIGKVTKYKDYPIIDETDSPLKPMFRESPYTPIKQVIGNYSPYTEDYIEKSLELATQIAKAKKEKVLKTLKGS</sequence>
<dbReference type="PANTHER" id="PTHR30270:SF2">
    <property type="entry name" value="HYDROGENASE EXPRESSION_FORMATION PROTEIN"/>
    <property type="match status" value="1"/>
</dbReference>
<evidence type="ECO:0000313" key="5">
    <source>
        <dbReference type="Proteomes" id="UP000427373"/>
    </source>
</evidence>
<dbReference type="Gene3D" id="3.90.650.10">
    <property type="entry name" value="PurM-like C-terminal domain"/>
    <property type="match status" value="1"/>
</dbReference>
<feature type="domain" description="PurM-like N-terminal" evidence="1">
    <location>
        <begin position="101"/>
        <end position="204"/>
    </location>
</feature>
<dbReference type="AlphaFoldDB" id="A0A650CJ06"/>
<evidence type="ECO:0000259" key="2">
    <source>
        <dbReference type="Pfam" id="PF02769"/>
    </source>
</evidence>
<dbReference type="Pfam" id="PF00586">
    <property type="entry name" value="AIRS"/>
    <property type="match status" value="1"/>
</dbReference>
<dbReference type="Proteomes" id="UP000427373">
    <property type="component" value="Chromosome"/>
</dbReference>
<dbReference type="RefSeq" id="WP_156015178.1">
    <property type="nucleotide sequence ID" value="NZ_CP045484.1"/>
</dbReference>
<accession>A0A650CJ06</accession>
<dbReference type="Gene3D" id="3.30.1330.10">
    <property type="entry name" value="PurM-like, N-terminal domain"/>
    <property type="match status" value="1"/>
</dbReference>
<gene>
    <name evidence="4" type="ORF">D1869_11360</name>
    <name evidence="3" type="ORF">HNQ62_001148</name>
</gene>
<dbReference type="PANTHER" id="PTHR30270">
    <property type="entry name" value="THIAMINE-MONOPHOSPHATE KINASE"/>
    <property type="match status" value="1"/>
</dbReference>
<evidence type="ECO:0000313" key="4">
    <source>
        <dbReference type="EMBL" id="QGR17708.1"/>
    </source>
</evidence>